<comment type="caution">
    <text evidence="2">The sequence shown here is derived from an EMBL/GenBank/DDBJ whole genome shotgun (WGS) entry which is preliminary data.</text>
</comment>
<proteinExistence type="predicted"/>
<feature type="compositionally biased region" description="Basic residues" evidence="1">
    <location>
        <begin position="276"/>
        <end position="287"/>
    </location>
</feature>
<accession>A0A8J4WFJ0</accession>
<dbReference type="OrthoDB" id="6244963at2759"/>
<protein>
    <submittedName>
        <fullName evidence="2">Uncharacterized protein</fullName>
    </submittedName>
</protein>
<dbReference type="AlphaFoldDB" id="A0A8J4WFJ0"/>
<evidence type="ECO:0000256" key="1">
    <source>
        <dbReference type="SAM" id="MobiDB-lite"/>
    </source>
</evidence>
<evidence type="ECO:0000313" key="2">
    <source>
        <dbReference type="EMBL" id="KAF5398169.1"/>
    </source>
</evidence>
<evidence type="ECO:0000313" key="3">
    <source>
        <dbReference type="Proteomes" id="UP000748531"/>
    </source>
</evidence>
<organism evidence="2 3">
    <name type="scientific">Paragonimus heterotremus</name>
    <dbReference type="NCBI Taxonomy" id="100268"/>
    <lineage>
        <taxon>Eukaryota</taxon>
        <taxon>Metazoa</taxon>
        <taxon>Spiralia</taxon>
        <taxon>Lophotrochozoa</taxon>
        <taxon>Platyhelminthes</taxon>
        <taxon>Trematoda</taxon>
        <taxon>Digenea</taxon>
        <taxon>Plagiorchiida</taxon>
        <taxon>Troglotremata</taxon>
        <taxon>Troglotrematidae</taxon>
        <taxon>Paragonimus</taxon>
    </lineage>
</organism>
<sequence length="304" mass="33616">MMDGGSPILVHFDVPKSCEDAVPLLDLKLPHFSKMMKKIMRKIDGGTTNIEKTLLRVSHAGLLEPSPFKLVTEPEFKSDVLFARLPNGTGKNEIYQLPFTRLSVRRCDVQHEENHHGSLPLSESTANRSTLEGTLSRLAQRLDHIGSSLEALSAGTRTPSAKPAEQITPTKFISTDSRISPGLAQASTPLALTDGVKKRAPTPARVSDPRHLEHLKNTIDHVLHRIRRDKQIGSMTTFENQLTAITFLMEASSDPLQRDADNSFVEESNAVEASSGKKRKHKKHKHSFISSKSGENLVDMDSSF</sequence>
<feature type="region of interest" description="Disordered" evidence="1">
    <location>
        <begin position="264"/>
        <end position="292"/>
    </location>
</feature>
<dbReference type="EMBL" id="LUCH01005323">
    <property type="protein sequence ID" value="KAF5398169.1"/>
    <property type="molecule type" value="Genomic_DNA"/>
</dbReference>
<reference evidence="2" key="1">
    <citation type="submission" date="2019-05" db="EMBL/GenBank/DDBJ databases">
        <title>Annotation for the trematode Paragonimus heterotremus.</title>
        <authorList>
            <person name="Choi Y.-J."/>
        </authorList>
    </citation>
    <scope>NUCLEOTIDE SEQUENCE</scope>
    <source>
        <strain evidence="2">LC</strain>
    </source>
</reference>
<gene>
    <name evidence="2" type="ORF">PHET_08087</name>
</gene>
<dbReference type="Proteomes" id="UP000748531">
    <property type="component" value="Unassembled WGS sequence"/>
</dbReference>
<keyword evidence="3" id="KW-1185">Reference proteome</keyword>
<name>A0A8J4WFJ0_9TREM</name>